<dbReference type="GO" id="GO:0005829">
    <property type="term" value="C:cytosol"/>
    <property type="evidence" value="ECO:0007669"/>
    <property type="project" value="TreeGrafter"/>
</dbReference>
<dbReference type="InterPro" id="IPR003141">
    <property type="entry name" value="Pol/His_phosphatase_N"/>
</dbReference>
<evidence type="ECO:0000259" key="1">
    <source>
        <dbReference type="SMART" id="SM00481"/>
    </source>
</evidence>
<dbReference type="SMART" id="SM00481">
    <property type="entry name" value="POLIIIAc"/>
    <property type="match status" value="1"/>
</dbReference>
<name>A0A510UZR3_9CELL</name>
<proteinExistence type="predicted"/>
<evidence type="ECO:0000313" key="2">
    <source>
        <dbReference type="EMBL" id="GEK20137.1"/>
    </source>
</evidence>
<dbReference type="Proteomes" id="UP000321118">
    <property type="component" value="Unassembled WGS sequence"/>
</dbReference>
<dbReference type="InterPro" id="IPR016195">
    <property type="entry name" value="Pol/histidinol_Pase-like"/>
</dbReference>
<reference evidence="2 3" key="1">
    <citation type="submission" date="2019-07" db="EMBL/GenBank/DDBJ databases">
        <title>Whole genome shotgun sequence of Cellulomonas xylanilytica NBRC 101102.</title>
        <authorList>
            <person name="Hosoyama A."/>
            <person name="Uohara A."/>
            <person name="Ohji S."/>
            <person name="Ichikawa N."/>
        </authorList>
    </citation>
    <scope>NUCLEOTIDE SEQUENCE [LARGE SCALE GENOMIC DNA]</scope>
    <source>
        <strain evidence="2 3">NBRC 101102</strain>
    </source>
</reference>
<dbReference type="OrthoDB" id="8279407at2"/>
<dbReference type="SUPFAM" id="SSF89550">
    <property type="entry name" value="PHP domain-like"/>
    <property type="match status" value="1"/>
</dbReference>
<dbReference type="AlphaFoldDB" id="A0A510UZR3"/>
<dbReference type="Gene3D" id="3.20.20.140">
    <property type="entry name" value="Metal-dependent hydrolases"/>
    <property type="match status" value="1"/>
</dbReference>
<dbReference type="EMBL" id="BJUB01000002">
    <property type="protein sequence ID" value="GEK20137.1"/>
    <property type="molecule type" value="Genomic_DNA"/>
</dbReference>
<gene>
    <name evidence="2" type="ORF">CXY01_06570</name>
</gene>
<evidence type="ECO:0000313" key="3">
    <source>
        <dbReference type="Proteomes" id="UP000321118"/>
    </source>
</evidence>
<protein>
    <recommendedName>
        <fullName evidence="1">Polymerase/histidinol phosphatase N-terminal domain-containing protein</fullName>
    </recommendedName>
</protein>
<keyword evidence="3" id="KW-1185">Reference proteome</keyword>
<dbReference type="GO" id="GO:0042578">
    <property type="term" value="F:phosphoric ester hydrolase activity"/>
    <property type="evidence" value="ECO:0007669"/>
    <property type="project" value="TreeGrafter"/>
</dbReference>
<accession>A0A510UZR3</accession>
<dbReference type="PANTHER" id="PTHR36928:SF1">
    <property type="entry name" value="PHOSPHATASE YCDX-RELATED"/>
    <property type="match status" value="1"/>
</dbReference>
<comment type="caution">
    <text evidence="2">The sequence shown here is derived from an EMBL/GenBank/DDBJ whole genome shotgun (WGS) entry which is preliminary data.</text>
</comment>
<organism evidence="2 3">
    <name type="scientific">Cellulomonas xylanilytica</name>
    <dbReference type="NCBI Taxonomy" id="233583"/>
    <lineage>
        <taxon>Bacteria</taxon>
        <taxon>Bacillati</taxon>
        <taxon>Actinomycetota</taxon>
        <taxon>Actinomycetes</taxon>
        <taxon>Micrococcales</taxon>
        <taxon>Cellulomonadaceae</taxon>
        <taxon>Cellulomonas</taxon>
    </lineage>
</organism>
<dbReference type="GO" id="GO:0008270">
    <property type="term" value="F:zinc ion binding"/>
    <property type="evidence" value="ECO:0007669"/>
    <property type="project" value="TreeGrafter"/>
</dbReference>
<feature type="domain" description="Polymerase/histidinol phosphatase N-terminal" evidence="1">
    <location>
        <begin position="10"/>
        <end position="82"/>
    </location>
</feature>
<sequence>MTLSTSLLTGDHHVHSTFSDDAVSTPAENLAAAQAVGLREIRMVDHVRVSTTYVPEFLAAVRALPTVDGLTVLTGVEAKILDASGTVDAPPEVLAALGTPGGPDRVLLADHQVPGPDGPWSPRATRERIEAGLDPADVVEMLVTATVRAMHAVGRAQLAHPFSVLPKIGLTEQDVTDQLLDALADAAVATGTPVEVNEKWHCPGPRVTDRLRAAGVLLVASTDAHQAADVGVYDWVRG</sequence>
<dbReference type="Pfam" id="PF02811">
    <property type="entry name" value="PHP"/>
    <property type="match status" value="1"/>
</dbReference>
<dbReference type="InterPro" id="IPR050243">
    <property type="entry name" value="PHP_phosphatase"/>
</dbReference>
<dbReference type="RefSeq" id="WP_146925645.1">
    <property type="nucleotide sequence ID" value="NZ_BJUB01000002.1"/>
</dbReference>
<dbReference type="PANTHER" id="PTHR36928">
    <property type="entry name" value="PHOSPHATASE YCDX-RELATED"/>
    <property type="match status" value="1"/>
</dbReference>
<dbReference type="InterPro" id="IPR004013">
    <property type="entry name" value="PHP_dom"/>
</dbReference>